<comment type="caution">
    <text evidence="1">The sequence shown here is derived from an EMBL/GenBank/DDBJ whole genome shotgun (WGS) entry which is preliminary data.</text>
</comment>
<reference evidence="1 2" key="1">
    <citation type="journal article" date="2020" name="Int. J. Syst. Evol. Microbiol.">
        <title>Novel acetic acid bacteria from cider fermentations: Acetobacter conturbans sp. nov. and Acetobacter fallax sp. nov.</title>
        <authorList>
            <person name="Sombolestani A.S."/>
            <person name="Cleenwerck I."/>
            <person name="Cnockaert M."/>
            <person name="Borremans W."/>
            <person name="Wieme A.D."/>
            <person name="De Vuyst L."/>
            <person name="Vandamme P."/>
        </authorList>
    </citation>
    <scope>NUCLEOTIDE SEQUENCE [LARGE SCALE GENOMIC DNA]</scope>
    <source>
        <strain evidence="1 2">LMG 1637</strain>
    </source>
</reference>
<organism evidence="1 2">
    <name type="scientific">Acetobacter fallax</name>
    <dbReference type="NCBI Taxonomy" id="1737473"/>
    <lineage>
        <taxon>Bacteria</taxon>
        <taxon>Pseudomonadati</taxon>
        <taxon>Pseudomonadota</taxon>
        <taxon>Alphaproteobacteria</taxon>
        <taxon>Acetobacterales</taxon>
        <taxon>Acetobacteraceae</taxon>
        <taxon>Acetobacter</taxon>
    </lineage>
</organism>
<name>A0ABX0KI29_9PROT</name>
<accession>A0ABX0KI29</accession>
<dbReference type="Proteomes" id="UP000615326">
    <property type="component" value="Unassembled WGS sequence"/>
</dbReference>
<gene>
    <name evidence="1" type="ORF">GOB84_16170</name>
</gene>
<proteinExistence type="predicted"/>
<dbReference type="RefSeq" id="WP_173578512.1">
    <property type="nucleotide sequence ID" value="NZ_WOSW01000050.1"/>
</dbReference>
<evidence type="ECO:0000313" key="2">
    <source>
        <dbReference type="Proteomes" id="UP000615326"/>
    </source>
</evidence>
<sequence length="142" mass="14832">MGISTIEAFPAIIVVVATFFTIHARAQENAGSAPFMIRTVISQKSGAAAQGSTPWYGDLKSCEAEARRIGASLGADAVVQCIATSSGNTGSNALPGTARAYNMSRGVPQDYVRARQWFEKAATPATRGQCTTLAISMNKAMG</sequence>
<dbReference type="EMBL" id="WOSW01000050">
    <property type="protein sequence ID" value="NHO34050.1"/>
    <property type="molecule type" value="Genomic_DNA"/>
</dbReference>
<keyword evidence="2" id="KW-1185">Reference proteome</keyword>
<protein>
    <submittedName>
        <fullName evidence="1">Uncharacterized protein</fullName>
    </submittedName>
</protein>
<evidence type="ECO:0000313" key="1">
    <source>
        <dbReference type="EMBL" id="NHO34050.1"/>
    </source>
</evidence>